<reference evidence="3" key="1">
    <citation type="journal article" date="2021" name="PeerJ">
        <title>Extensive microbial diversity within the chicken gut microbiome revealed by metagenomics and culture.</title>
        <authorList>
            <person name="Gilroy R."/>
            <person name="Ravi A."/>
            <person name="Getino M."/>
            <person name="Pursley I."/>
            <person name="Horton D.L."/>
            <person name="Alikhan N.F."/>
            <person name="Baker D."/>
            <person name="Gharbi K."/>
            <person name="Hall N."/>
            <person name="Watson M."/>
            <person name="Adriaenssens E.M."/>
            <person name="Foster-Nyarko E."/>
            <person name="Jarju S."/>
            <person name="Secka A."/>
            <person name="Antonio M."/>
            <person name="Oren A."/>
            <person name="Chaudhuri R.R."/>
            <person name="La Ragione R."/>
            <person name="Hildebrand F."/>
            <person name="Pallen M.J."/>
        </authorList>
    </citation>
    <scope>NUCLEOTIDE SEQUENCE</scope>
    <source>
        <strain evidence="3">CHK169-2315</strain>
    </source>
</reference>
<gene>
    <name evidence="3" type="ORF">H9895_03255</name>
</gene>
<keyword evidence="1" id="KW-0808">Transferase</keyword>
<name>A0A9D1TJ46_9BACI</name>
<feature type="domain" description="Methyltransferase" evidence="2">
    <location>
        <begin position="41"/>
        <end position="130"/>
    </location>
</feature>
<dbReference type="Proteomes" id="UP000823937">
    <property type="component" value="Unassembled WGS sequence"/>
</dbReference>
<organism evidence="3 4">
    <name type="scientific">Candidatus Pseudogracilibacillus intestinigallinarum</name>
    <dbReference type="NCBI Taxonomy" id="2838742"/>
    <lineage>
        <taxon>Bacteria</taxon>
        <taxon>Bacillati</taxon>
        <taxon>Bacillota</taxon>
        <taxon>Bacilli</taxon>
        <taxon>Bacillales</taxon>
        <taxon>Bacillaceae</taxon>
        <taxon>Pseudogracilibacillus</taxon>
    </lineage>
</organism>
<evidence type="ECO:0000313" key="4">
    <source>
        <dbReference type="Proteomes" id="UP000823937"/>
    </source>
</evidence>
<dbReference type="PANTHER" id="PTHR43861">
    <property type="entry name" value="TRANS-ACONITATE 2-METHYLTRANSFERASE-RELATED"/>
    <property type="match status" value="1"/>
</dbReference>
<dbReference type="InterPro" id="IPR041698">
    <property type="entry name" value="Methyltransf_25"/>
</dbReference>
<sequence>MPKNKWDEQFQQNKYTYGKEVNKFIKSKCDLFPDNSNIACFAEGEGRNAVYLAKLGHDVTAYDLSSVGLEHASILAKENGVSIQTVEADLIDMELDRNKYDGGIMVFGHVHDANQKQFINNMIHAIKPGGYFIFEVYSKAQIDYDTGGPGLVDMLYDPKVILDIIRPHKCVHFYYGEAKRIEGYRHTGVGHVIQVVIQK</sequence>
<comment type="caution">
    <text evidence="3">The sequence shown here is derived from an EMBL/GenBank/DDBJ whole genome shotgun (WGS) entry which is preliminary data.</text>
</comment>
<dbReference type="InterPro" id="IPR029063">
    <property type="entry name" value="SAM-dependent_MTases_sf"/>
</dbReference>
<keyword evidence="3" id="KW-0489">Methyltransferase</keyword>
<evidence type="ECO:0000256" key="1">
    <source>
        <dbReference type="ARBA" id="ARBA00022679"/>
    </source>
</evidence>
<protein>
    <submittedName>
        <fullName evidence="3">Class I SAM-dependent methyltransferase</fullName>
    </submittedName>
</protein>
<dbReference type="Gene3D" id="3.40.50.150">
    <property type="entry name" value="Vaccinia Virus protein VP39"/>
    <property type="match status" value="1"/>
</dbReference>
<evidence type="ECO:0000313" key="3">
    <source>
        <dbReference type="EMBL" id="HIV74081.1"/>
    </source>
</evidence>
<dbReference type="Pfam" id="PF13649">
    <property type="entry name" value="Methyltransf_25"/>
    <property type="match status" value="1"/>
</dbReference>
<dbReference type="CDD" id="cd02440">
    <property type="entry name" value="AdoMet_MTases"/>
    <property type="match status" value="1"/>
</dbReference>
<dbReference type="AlphaFoldDB" id="A0A9D1TJ46"/>
<dbReference type="GO" id="GO:0032259">
    <property type="term" value="P:methylation"/>
    <property type="evidence" value="ECO:0007669"/>
    <property type="project" value="UniProtKB-KW"/>
</dbReference>
<evidence type="ECO:0000259" key="2">
    <source>
        <dbReference type="Pfam" id="PF13649"/>
    </source>
</evidence>
<dbReference type="EMBL" id="DXHX01000045">
    <property type="protein sequence ID" value="HIV74081.1"/>
    <property type="molecule type" value="Genomic_DNA"/>
</dbReference>
<accession>A0A9D1TJ46</accession>
<reference evidence="3" key="2">
    <citation type="submission" date="2021-04" db="EMBL/GenBank/DDBJ databases">
        <authorList>
            <person name="Gilroy R."/>
        </authorList>
    </citation>
    <scope>NUCLEOTIDE SEQUENCE</scope>
    <source>
        <strain evidence="3">CHK169-2315</strain>
    </source>
</reference>
<dbReference type="PANTHER" id="PTHR43861:SF3">
    <property type="entry name" value="PUTATIVE (AFU_ORTHOLOGUE AFUA_2G14390)-RELATED"/>
    <property type="match status" value="1"/>
</dbReference>
<dbReference type="GO" id="GO:0008168">
    <property type="term" value="F:methyltransferase activity"/>
    <property type="evidence" value="ECO:0007669"/>
    <property type="project" value="UniProtKB-KW"/>
</dbReference>
<dbReference type="SUPFAM" id="SSF53335">
    <property type="entry name" value="S-adenosyl-L-methionine-dependent methyltransferases"/>
    <property type="match status" value="1"/>
</dbReference>
<proteinExistence type="predicted"/>